<evidence type="ECO:0000313" key="5">
    <source>
        <dbReference type="EMBL" id="MDG3016386.1"/>
    </source>
</evidence>
<dbReference type="Gene3D" id="3.40.50.12780">
    <property type="entry name" value="N-terminal domain of ligase-like"/>
    <property type="match status" value="1"/>
</dbReference>
<dbReference type="Pfam" id="PF13193">
    <property type="entry name" value="AMP-binding_C"/>
    <property type="match status" value="1"/>
</dbReference>
<organism evidence="5 6">
    <name type="scientific">Speluncibacter jeojiensis</name>
    <dbReference type="NCBI Taxonomy" id="2710754"/>
    <lineage>
        <taxon>Bacteria</taxon>
        <taxon>Bacillati</taxon>
        <taxon>Actinomycetota</taxon>
        <taxon>Actinomycetes</taxon>
        <taxon>Mycobacteriales</taxon>
        <taxon>Speluncibacteraceae</taxon>
        <taxon>Speluncibacter</taxon>
    </lineage>
</organism>
<dbReference type="NCBIfam" id="NF004837">
    <property type="entry name" value="PRK06187.1"/>
    <property type="match status" value="1"/>
</dbReference>
<dbReference type="PANTHER" id="PTHR43767">
    <property type="entry name" value="LONG-CHAIN-FATTY-ACID--COA LIGASE"/>
    <property type="match status" value="1"/>
</dbReference>
<dbReference type="FunFam" id="3.30.300.30:FF:000008">
    <property type="entry name" value="2,3-dihydroxybenzoate-AMP ligase"/>
    <property type="match status" value="1"/>
</dbReference>
<feature type="domain" description="AMP-dependent synthetase/ligase" evidence="3">
    <location>
        <begin position="8"/>
        <end position="376"/>
    </location>
</feature>
<dbReference type="Pfam" id="PF00501">
    <property type="entry name" value="AMP-binding"/>
    <property type="match status" value="1"/>
</dbReference>
<sequence>MLNLAVILEDSAREAPDHIAIVAAGTRMTYRELDQAANRVAHLLRSLGLEPGDRVVMQCPNVPDFPVVYFGILKAGCVVVPVNVLLRSREIAYHLRDSNAKAFFAFEDPFGSDAWDAFAANESCERFFQLGTSTPGRGVSTALWSALDCHSPTFESASTAADDTAVILYTSGTTGQPKGAQLTHANMLQNAQVASRLFGSEDHDVYLAALPLFHVFGLTCQLNTALLGGASVVLQPRFEPGETLVLMLRERVTVFAGVPTMYLALLAHAARSDPSDLDRLARHLRMANSGGSALPLEVLRQFKDRFGVQILEGYGLSETSPIATFNRTDRPTKPGSVGLPIWGVQVKVVDQDGHEVRDGELGEIVISGHNVMKGYHDRPDETAAAMRGGWFHTGDIGRRDDDGYFYVVDRAKDMIIRGGYNIYPRELEEVLMTHPAVSMVAVVGVPHPTHGDEVKAFIVPSAGADTTEDALVQWCRANMAAYKYPRLLEFRESLPLSGTGKILKRELIPAAAERN</sequence>
<dbReference type="InterPro" id="IPR045851">
    <property type="entry name" value="AMP-bd_C_sf"/>
</dbReference>
<dbReference type="Gene3D" id="3.30.300.30">
    <property type="match status" value="1"/>
</dbReference>
<dbReference type="SUPFAM" id="SSF56801">
    <property type="entry name" value="Acetyl-CoA synthetase-like"/>
    <property type="match status" value="1"/>
</dbReference>
<evidence type="ECO:0000313" key="6">
    <source>
        <dbReference type="Proteomes" id="UP001152755"/>
    </source>
</evidence>
<evidence type="ECO:0000259" key="3">
    <source>
        <dbReference type="Pfam" id="PF00501"/>
    </source>
</evidence>
<accession>A0A9X4RIR6</accession>
<dbReference type="InterPro" id="IPR025110">
    <property type="entry name" value="AMP-bd_C"/>
</dbReference>
<feature type="domain" description="AMP-binding enzyme C-terminal" evidence="4">
    <location>
        <begin position="426"/>
        <end position="501"/>
    </location>
</feature>
<dbReference type="PROSITE" id="PS00455">
    <property type="entry name" value="AMP_BINDING"/>
    <property type="match status" value="1"/>
</dbReference>
<dbReference type="CDD" id="cd05936">
    <property type="entry name" value="FC-FACS_FadD_like"/>
    <property type="match status" value="1"/>
</dbReference>
<dbReference type="PANTHER" id="PTHR43767:SF12">
    <property type="entry name" value="AMP-DEPENDENT SYNTHETASE AND LIGASE"/>
    <property type="match status" value="1"/>
</dbReference>
<dbReference type="AlphaFoldDB" id="A0A9X4RIR6"/>
<comment type="similarity">
    <text evidence="1">Belongs to the ATP-dependent AMP-binding enzyme family.</text>
</comment>
<dbReference type="RefSeq" id="WP_332520519.1">
    <property type="nucleotide sequence ID" value="NZ_JANRHA010000013.1"/>
</dbReference>
<comment type="caution">
    <text evidence="5">The sequence shown here is derived from an EMBL/GenBank/DDBJ whole genome shotgun (WGS) entry which is preliminary data.</text>
</comment>
<proteinExistence type="inferred from homology"/>
<dbReference type="InterPro" id="IPR050237">
    <property type="entry name" value="ATP-dep_AMP-bd_enzyme"/>
</dbReference>
<gene>
    <name evidence="5" type="ORF">NVS88_17660</name>
</gene>
<evidence type="ECO:0000256" key="1">
    <source>
        <dbReference type="ARBA" id="ARBA00006432"/>
    </source>
</evidence>
<reference evidence="5" key="1">
    <citation type="submission" date="2022-08" db="EMBL/GenBank/DDBJ databases">
        <title>Genome analysis of Corynebacteriales strain.</title>
        <authorList>
            <person name="Lee S.D."/>
        </authorList>
    </citation>
    <scope>NUCLEOTIDE SEQUENCE</scope>
    <source>
        <strain evidence="5">D3-21</strain>
    </source>
</reference>
<dbReference type="InterPro" id="IPR042099">
    <property type="entry name" value="ANL_N_sf"/>
</dbReference>
<dbReference type="EMBL" id="JANRHA010000013">
    <property type="protein sequence ID" value="MDG3016386.1"/>
    <property type="molecule type" value="Genomic_DNA"/>
</dbReference>
<name>A0A9X4RIR6_9ACTN</name>
<evidence type="ECO:0000256" key="2">
    <source>
        <dbReference type="ARBA" id="ARBA00022598"/>
    </source>
</evidence>
<dbReference type="Proteomes" id="UP001152755">
    <property type="component" value="Unassembled WGS sequence"/>
</dbReference>
<keyword evidence="6" id="KW-1185">Reference proteome</keyword>
<protein>
    <submittedName>
        <fullName evidence="5">Long-chain fatty acid--CoA ligase</fullName>
    </submittedName>
</protein>
<evidence type="ECO:0000259" key="4">
    <source>
        <dbReference type="Pfam" id="PF13193"/>
    </source>
</evidence>
<dbReference type="InterPro" id="IPR020845">
    <property type="entry name" value="AMP-binding_CS"/>
</dbReference>
<dbReference type="GO" id="GO:0016877">
    <property type="term" value="F:ligase activity, forming carbon-sulfur bonds"/>
    <property type="evidence" value="ECO:0007669"/>
    <property type="project" value="UniProtKB-ARBA"/>
</dbReference>
<keyword evidence="2 5" id="KW-0436">Ligase</keyword>
<dbReference type="InterPro" id="IPR000873">
    <property type="entry name" value="AMP-dep_synth/lig_dom"/>
</dbReference>